<dbReference type="InterPro" id="IPR012902">
    <property type="entry name" value="N_methyl_site"/>
</dbReference>
<dbReference type="AlphaFoldDB" id="A0A225E3I4"/>
<evidence type="ECO:0000259" key="2">
    <source>
        <dbReference type="Pfam" id="PF07596"/>
    </source>
</evidence>
<gene>
    <name evidence="3" type="ORF">FRUB_02844</name>
</gene>
<dbReference type="PANTHER" id="PTHR30093">
    <property type="entry name" value="GENERAL SECRETION PATHWAY PROTEIN G"/>
    <property type="match status" value="1"/>
</dbReference>
<dbReference type="InterPro" id="IPR045584">
    <property type="entry name" value="Pilin-like"/>
</dbReference>
<dbReference type="Pfam" id="PF07596">
    <property type="entry name" value="SBP_bac_10"/>
    <property type="match status" value="1"/>
</dbReference>
<dbReference type="PANTHER" id="PTHR30093:SF2">
    <property type="entry name" value="TYPE II SECRETION SYSTEM PROTEIN H"/>
    <property type="match status" value="1"/>
</dbReference>
<sequence>MNTQRYPGSPLERRGFTLIELLVVIAIIAILIGLLLPAVQKVRDAAARSSCQNNLKQVGLAIQSYHDANRQFPAGYTTGVTATGDDTGPGWGWAAYVLPHMEQQPLFNQITLTQPIEAGVNATARVATVKSYLCPADSPPLALPVGPRSATGQLLSTTCSVAAANYVGNFGVAEPGVDGEGLFFRNSTIRIADVTDGTSSTLAAGERSFRYAESTWVGAVTGSNQGPTPGSPFPVQEENASNFVLGHTGESYSGPTGPSEANNFASSHTGGVNFVFADGHVSLLTAAVNYQVFQALSTRAGGETIQGNF</sequence>
<dbReference type="EMBL" id="NIDE01000004">
    <property type="protein sequence ID" value="OWK43245.1"/>
    <property type="molecule type" value="Genomic_DNA"/>
</dbReference>
<reference evidence="4" key="1">
    <citation type="submission" date="2017-06" db="EMBL/GenBank/DDBJ databases">
        <title>Genome analysis of Fimbriiglobus ruber SP5, the first member of the order Planctomycetales with confirmed chitinolytic capability.</title>
        <authorList>
            <person name="Ravin N.V."/>
            <person name="Rakitin A.L."/>
            <person name="Ivanova A.A."/>
            <person name="Beletsky A.V."/>
            <person name="Kulichevskaya I.S."/>
            <person name="Mardanov A.V."/>
            <person name="Dedysh S.N."/>
        </authorList>
    </citation>
    <scope>NUCLEOTIDE SEQUENCE [LARGE SCALE GENOMIC DNA]</scope>
    <source>
        <strain evidence="4">SP5</strain>
    </source>
</reference>
<feature type="domain" description="DUF1559" evidence="2">
    <location>
        <begin position="40"/>
        <end position="289"/>
    </location>
</feature>
<dbReference type="NCBIfam" id="TIGR02532">
    <property type="entry name" value="IV_pilin_GFxxxE"/>
    <property type="match status" value="1"/>
</dbReference>
<dbReference type="SUPFAM" id="SSF54523">
    <property type="entry name" value="Pili subunits"/>
    <property type="match status" value="1"/>
</dbReference>
<protein>
    <recommendedName>
        <fullName evidence="2">DUF1559 domain-containing protein</fullName>
    </recommendedName>
</protein>
<name>A0A225E3I4_9BACT</name>
<dbReference type="Proteomes" id="UP000214646">
    <property type="component" value="Unassembled WGS sequence"/>
</dbReference>
<dbReference type="OrthoDB" id="255848at2"/>
<evidence type="ECO:0000313" key="3">
    <source>
        <dbReference type="EMBL" id="OWK43245.1"/>
    </source>
</evidence>
<dbReference type="Gene3D" id="3.30.700.10">
    <property type="entry name" value="Glycoprotein, Type 4 Pilin"/>
    <property type="match status" value="1"/>
</dbReference>
<keyword evidence="1" id="KW-0472">Membrane</keyword>
<organism evidence="3 4">
    <name type="scientific">Fimbriiglobus ruber</name>
    <dbReference type="NCBI Taxonomy" id="1908690"/>
    <lineage>
        <taxon>Bacteria</taxon>
        <taxon>Pseudomonadati</taxon>
        <taxon>Planctomycetota</taxon>
        <taxon>Planctomycetia</taxon>
        <taxon>Gemmatales</taxon>
        <taxon>Gemmataceae</taxon>
        <taxon>Fimbriiglobus</taxon>
    </lineage>
</organism>
<feature type="transmembrane region" description="Helical" evidence="1">
    <location>
        <begin position="21"/>
        <end position="39"/>
    </location>
</feature>
<evidence type="ECO:0000256" key="1">
    <source>
        <dbReference type="SAM" id="Phobius"/>
    </source>
</evidence>
<keyword evidence="1" id="KW-1133">Transmembrane helix</keyword>
<dbReference type="InterPro" id="IPR011453">
    <property type="entry name" value="DUF1559"/>
</dbReference>
<proteinExistence type="predicted"/>
<keyword evidence="1" id="KW-0812">Transmembrane</keyword>
<dbReference type="PROSITE" id="PS00409">
    <property type="entry name" value="PROKAR_NTER_METHYL"/>
    <property type="match status" value="1"/>
</dbReference>
<dbReference type="RefSeq" id="WP_088254125.1">
    <property type="nucleotide sequence ID" value="NZ_NIDE01000004.1"/>
</dbReference>
<accession>A0A225E3I4</accession>
<comment type="caution">
    <text evidence="3">The sequence shown here is derived from an EMBL/GenBank/DDBJ whole genome shotgun (WGS) entry which is preliminary data.</text>
</comment>
<dbReference type="NCBIfam" id="TIGR04294">
    <property type="entry name" value="pre_pil_HX9DG"/>
    <property type="match status" value="1"/>
</dbReference>
<evidence type="ECO:0000313" key="4">
    <source>
        <dbReference type="Proteomes" id="UP000214646"/>
    </source>
</evidence>
<dbReference type="Pfam" id="PF07963">
    <property type="entry name" value="N_methyl"/>
    <property type="match status" value="1"/>
</dbReference>
<keyword evidence="4" id="KW-1185">Reference proteome</keyword>
<dbReference type="InterPro" id="IPR027558">
    <property type="entry name" value="Pre_pil_HX9DG_C"/>
</dbReference>